<protein>
    <recommendedName>
        <fullName evidence="1">HTH marR-type domain-containing protein</fullName>
    </recommendedName>
</protein>
<feature type="domain" description="HTH marR-type" evidence="1">
    <location>
        <begin position="6"/>
        <end position="47"/>
    </location>
</feature>
<dbReference type="EMBL" id="CABPRU010000005">
    <property type="protein sequence ID" value="VVE09861.1"/>
    <property type="molecule type" value="Genomic_DNA"/>
</dbReference>
<gene>
    <name evidence="2" type="ORF">PTE31013_02590</name>
</gene>
<dbReference type="InterPro" id="IPR036388">
    <property type="entry name" value="WH-like_DNA-bd_sf"/>
</dbReference>
<dbReference type="InterPro" id="IPR036390">
    <property type="entry name" value="WH_DNA-bd_sf"/>
</dbReference>
<dbReference type="GO" id="GO:0003700">
    <property type="term" value="F:DNA-binding transcription factor activity"/>
    <property type="evidence" value="ECO:0007669"/>
    <property type="project" value="InterPro"/>
</dbReference>
<proteinExistence type="predicted"/>
<organism evidence="2 3">
    <name type="scientific">Pandoraea terrigena</name>
    <dbReference type="NCBI Taxonomy" id="2508292"/>
    <lineage>
        <taxon>Bacteria</taxon>
        <taxon>Pseudomonadati</taxon>
        <taxon>Pseudomonadota</taxon>
        <taxon>Betaproteobacteria</taxon>
        <taxon>Burkholderiales</taxon>
        <taxon>Burkholderiaceae</taxon>
        <taxon>Pandoraea</taxon>
    </lineage>
</organism>
<evidence type="ECO:0000259" key="1">
    <source>
        <dbReference type="Pfam" id="PF13463"/>
    </source>
</evidence>
<dbReference type="Proteomes" id="UP000334380">
    <property type="component" value="Unassembled WGS sequence"/>
</dbReference>
<reference evidence="2 3" key="1">
    <citation type="submission" date="2019-08" db="EMBL/GenBank/DDBJ databases">
        <authorList>
            <person name="Peeters C."/>
        </authorList>
    </citation>
    <scope>NUCLEOTIDE SEQUENCE [LARGE SCALE GENOMIC DNA]</scope>
    <source>
        <strain evidence="2 3">LMG 31013</strain>
    </source>
</reference>
<name>A0A5E4VCK3_9BURK</name>
<dbReference type="AlphaFoldDB" id="A0A5E4VCK3"/>
<evidence type="ECO:0000313" key="2">
    <source>
        <dbReference type="EMBL" id="VVE09861.1"/>
    </source>
</evidence>
<keyword evidence="3" id="KW-1185">Reference proteome</keyword>
<dbReference type="Gene3D" id="1.10.10.10">
    <property type="entry name" value="Winged helix-like DNA-binding domain superfamily/Winged helix DNA-binding domain"/>
    <property type="match status" value="1"/>
</dbReference>
<dbReference type="SUPFAM" id="SSF46785">
    <property type="entry name" value="Winged helix' DNA-binding domain"/>
    <property type="match status" value="1"/>
</dbReference>
<sequence length="92" mass="10339">MQCLSATLVMERTTVIRALKPLLRNGYVSSIAEDGGRRLLLALTEKGKTKQEEAAQFWQSAKLEFEHRFGALAAVRLREELFRIGTMLSSQA</sequence>
<accession>A0A5E4VCK3</accession>
<dbReference type="Pfam" id="PF13463">
    <property type="entry name" value="HTH_27"/>
    <property type="match status" value="1"/>
</dbReference>
<evidence type="ECO:0000313" key="3">
    <source>
        <dbReference type="Proteomes" id="UP000334380"/>
    </source>
</evidence>
<dbReference type="InterPro" id="IPR000835">
    <property type="entry name" value="HTH_MarR-typ"/>
</dbReference>